<dbReference type="PROSITE" id="PS50887">
    <property type="entry name" value="GGDEF"/>
    <property type="match status" value="1"/>
</dbReference>
<dbReference type="Proteomes" id="UP000628710">
    <property type="component" value="Unassembled WGS sequence"/>
</dbReference>
<dbReference type="InterPro" id="IPR000160">
    <property type="entry name" value="GGDEF_dom"/>
</dbReference>
<dbReference type="PANTHER" id="PTHR33121">
    <property type="entry name" value="CYCLIC DI-GMP PHOSPHODIESTERASE PDEF"/>
    <property type="match status" value="1"/>
</dbReference>
<protein>
    <submittedName>
        <fullName evidence="5">EAL domain-containing protein</fullName>
    </submittedName>
</protein>
<dbReference type="SUPFAM" id="SSF141868">
    <property type="entry name" value="EAL domain-like"/>
    <property type="match status" value="1"/>
</dbReference>
<dbReference type="InterPro" id="IPR050706">
    <property type="entry name" value="Cyclic-di-GMP_PDE-like"/>
</dbReference>
<dbReference type="InterPro" id="IPR029787">
    <property type="entry name" value="Nucleotide_cyclase"/>
</dbReference>
<dbReference type="InterPro" id="IPR035919">
    <property type="entry name" value="EAL_sf"/>
</dbReference>
<feature type="domain" description="EAL" evidence="2">
    <location>
        <begin position="511"/>
        <end position="764"/>
    </location>
</feature>
<dbReference type="CDD" id="cd01949">
    <property type="entry name" value="GGDEF"/>
    <property type="match status" value="1"/>
</dbReference>
<feature type="domain" description="HAMP" evidence="3">
    <location>
        <begin position="291"/>
        <end position="342"/>
    </location>
</feature>
<dbReference type="SMART" id="SM00267">
    <property type="entry name" value="GGDEF"/>
    <property type="match status" value="1"/>
</dbReference>
<dbReference type="SUPFAM" id="SSF55073">
    <property type="entry name" value="Nucleotide cyclase"/>
    <property type="match status" value="1"/>
</dbReference>
<dbReference type="EMBL" id="JAEMNX010000010">
    <property type="protein sequence ID" value="MBJ7538008.1"/>
    <property type="molecule type" value="Genomic_DNA"/>
</dbReference>
<dbReference type="Pfam" id="PF00563">
    <property type="entry name" value="EAL"/>
    <property type="match status" value="1"/>
</dbReference>
<evidence type="ECO:0000313" key="6">
    <source>
        <dbReference type="Proteomes" id="UP000628710"/>
    </source>
</evidence>
<dbReference type="InterPro" id="IPR001633">
    <property type="entry name" value="EAL_dom"/>
</dbReference>
<dbReference type="Gene3D" id="3.20.20.450">
    <property type="entry name" value="EAL domain"/>
    <property type="match status" value="1"/>
</dbReference>
<keyword evidence="1" id="KW-0812">Transmembrane</keyword>
<evidence type="ECO:0000256" key="1">
    <source>
        <dbReference type="SAM" id="Phobius"/>
    </source>
</evidence>
<reference evidence="5" key="1">
    <citation type="submission" date="2020-12" db="EMBL/GenBank/DDBJ databases">
        <title>Marinomonas arctica sp. nov., a psychrotolerant bacterium isolated from the Arctic.</title>
        <authorList>
            <person name="Zhang Y."/>
        </authorList>
    </citation>
    <scope>NUCLEOTIDE SEQUENCE</scope>
    <source>
        <strain evidence="5">C1424</strain>
    </source>
</reference>
<dbReference type="CDD" id="cd01948">
    <property type="entry name" value="EAL"/>
    <property type="match status" value="1"/>
</dbReference>
<dbReference type="PROSITE" id="PS50883">
    <property type="entry name" value="EAL"/>
    <property type="match status" value="1"/>
</dbReference>
<dbReference type="SMART" id="SM00052">
    <property type="entry name" value="EAL"/>
    <property type="match status" value="1"/>
</dbReference>
<evidence type="ECO:0000259" key="3">
    <source>
        <dbReference type="PROSITE" id="PS50885"/>
    </source>
</evidence>
<keyword evidence="1" id="KW-1133">Transmembrane helix</keyword>
<dbReference type="GO" id="GO:0016020">
    <property type="term" value="C:membrane"/>
    <property type="evidence" value="ECO:0007669"/>
    <property type="project" value="InterPro"/>
</dbReference>
<dbReference type="Pfam" id="PF00990">
    <property type="entry name" value="GGDEF"/>
    <property type="match status" value="1"/>
</dbReference>
<dbReference type="GO" id="GO:0071111">
    <property type="term" value="F:cyclic-guanylate-specific phosphodiesterase activity"/>
    <property type="evidence" value="ECO:0007669"/>
    <property type="project" value="InterPro"/>
</dbReference>
<evidence type="ECO:0000259" key="2">
    <source>
        <dbReference type="PROSITE" id="PS50883"/>
    </source>
</evidence>
<dbReference type="RefSeq" id="WP_199468366.1">
    <property type="nucleotide sequence ID" value="NZ_JAEMNX010000010.1"/>
</dbReference>
<dbReference type="SMART" id="SM00304">
    <property type="entry name" value="HAMP"/>
    <property type="match status" value="1"/>
</dbReference>
<proteinExistence type="predicted"/>
<dbReference type="Gene3D" id="6.10.340.10">
    <property type="match status" value="1"/>
</dbReference>
<feature type="transmembrane region" description="Helical" evidence="1">
    <location>
        <begin position="271"/>
        <end position="290"/>
    </location>
</feature>
<keyword evidence="6" id="KW-1185">Reference proteome</keyword>
<dbReference type="AlphaFoldDB" id="A0A934JQM3"/>
<keyword evidence="1" id="KW-0472">Membrane</keyword>
<organism evidence="5 6">
    <name type="scientific">Marinomonas transparens</name>
    <dbReference type="NCBI Taxonomy" id="2795388"/>
    <lineage>
        <taxon>Bacteria</taxon>
        <taxon>Pseudomonadati</taxon>
        <taxon>Pseudomonadota</taxon>
        <taxon>Gammaproteobacteria</taxon>
        <taxon>Oceanospirillales</taxon>
        <taxon>Oceanospirillaceae</taxon>
        <taxon>Marinomonas</taxon>
    </lineage>
</organism>
<dbReference type="CDD" id="cd06225">
    <property type="entry name" value="HAMP"/>
    <property type="match status" value="1"/>
</dbReference>
<dbReference type="Gene3D" id="3.30.70.270">
    <property type="match status" value="1"/>
</dbReference>
<sequence>MLKSFQARLILFILVLLALAQLGTALAVLSTLKEDNFKQGVNSIDVARKVFDFLLQDRAEELTKGVEILTSDFGFKQAVATQEIGTIRSALVNHGARIDADLSFLVSPKGKVITATTKVSTNTMIADLVLEARRSGGSSISTMMAFDNSSYQLVLVPIRAPNIIAWVGMAFSLDQLVAEQIKKVTGLDVSVVYETEGVHRLWGVSTLPAVDKDILFREVTNVAEILQVPKFSNNEKYLSLGVDLGAKNQWGILHLPYGSWLESYENTRNQLLLIFAGALALALLLGLVLARNMTQPIKRLVEYVNQISIGSSRIKAPEFSGEFGVLSHTMDVMQDAIANREEELTYRASHDSLTGLYNQSSVESYLKEQLPRQTGCLAIINVQRFKNINNMLGYDVGNVLMAKVAERLQAWGRDAQIVARMGSDKFLLIFEKEMVAADCDSLEAEFDREFEVETGSEIRLGISIGVLLFKHTTSSVNDVFRRIDIIESISKSAPKSYAFYEVGQDESHQRQLAIIRDLPDALESGQLFVVYQPKVGVAQGDCQEAEALVRWQHPELGFVPPDEFITLLEHAGCIQILTKWMLKTVLAQLKEWWQAGHEIRVAVNLSTYDLLDEELPDFVADALEAQNLSTRALALEVTESAVMEDRTKVINVLKALQLMKIHLAIDDFGTGQSSLAYLRELPVNEVKIDRAFIQHMDTDKGDAFIVKASIDLSHSLGFQVTAEGAENEAGVALLRDYHCDKIQGYFFSKPLLAKDFFQWRKDFHEAKA</sequence>
<dbReference type="PANTHER" id="PTHR33121:SF71">
    <property type="entry name" value="OXYGEN SENSOR PROTEIN DOSP"/>
    <property type="match status" value="1"/>
</dbReference>
<evidence type="ECO:0000259" key="4">
    <source>
        <dbReference type="PROSITE" id="PS50887"/>
    </source>
</evidence>
<gene>
    <name evidence="5" type="ORF">I8J31_10020</name>
</gene>
<dbReference type="NCBIfam" id="TIGR00254">
    <property type="entry name" value="GGDEF"/>
    <property type="match status" value="1"/>
</dbReference>
<dbReference type="InterPro" id="IPR043128">
    <property type="entry name" value="Rev_trsase/Diguanyl_cyclase"/>
</dbReference>
<dbReference type="Pfam" id="PF14827">
    <property type="entry name" value="dCache_3"/>
    <property type="match status" value="1"/>
</dbReference>
<dbReference type="PROSITE" id="PS50885">
    <property type="entry name" value="HAMP"/>
    <property type="match status" value="1"/>
</dbReference>
<feature type="domain" description="GGDEF" evidence="4">
    <location>
        <begin position="373"/>
        <end position="502"/>
    </location>
</feature>
<accession>A0A934JQM3</accession>
<dbReference type="GO" id="GO:0007165">
    <property type="term" value="P:signal transduction"/>
    <property type="evidence" value="ECO:0007669"/>
    <property type="project" value="InterPro"/>
</dbReference>
<dbReference type="InterPro" id="IPR029150">
    <property type="entry name" value="dCache_3"/>
</dbReference>
<comment type="caution">
    <text evidence="5">The sequence shown here is derived from an EMBL/GenBank/DDBJ whole genome shotgun (WGS) entry which is preliminary data.</text>
</comment>
<name>A0A934JQM3_9GAMM</name>
<dbReference type="InterPro" id="IPR003660">
    <property type="entry name" value="HAMP_dom"/>
</dbReference>
<evidence type="ECO:0000313" key="5">
    <source>
        <dbReference type="EMBL" id="MBJ7538008.1"/>
    </source>
</evidence>